<dbReference type="RefSeq" id="WP_036677333.1">
    <property type="nucleotide sequence ID" value="NZ_JNVM01000004.1"/>
</dbReference>
<dbReference type="EC" id="2.4.1.227" evidence="10"/>
<dbReference type="GO" id="GO:0051301">
    <property type="term" value="P:cell division"/>
    <property type="evidence" value="ECO:0007669"/>
    <property type="project" value="UniProtKB-KW"/>
</dbReference>
<dbReference type="GO" id="GO:0005886">
    <property type="term" value="C:plasma membrane"/>
    <property type="evidence" value="ECO:0007669"/>
    <property type="project" value="UniProtKB-SubCell"/>
</dbReference>
<keyword evidence="14" id="KW-1185">Reference proteome</keyword>
<dbReference type="NCBIfam" id="NF009102">
    <property type="entry name" value="PRK12446.1"/>
    <property type="match status" value="1"/>
</dbReference>
<evidence type="ECO:0000259" key="12">
    <source>
        <dbReference type="Pfam" id="PF04101"/>
    </source>
</evidence>
<keyword evidence="3 10" id="KW-0328">Glycosyltransferase</keyword>
<dbReference type="InterPro" id="IPR006009">
    <property type="entry name" value="GlcNAc_MurG"/>
</dbReference>
<keyword evidence="1 10" id="KW-1003">Cell membrane</keyword>
<dbReference type="Pfam" id="PF04101">
    <property type="entry name" value="Glyco_tran_28_C"/>
    <property type="match status" value="1"/>
</dbReference>
<comment type="pathway">
    <text evidence="10">Cell wall biogenesis; peptidoglycan biosynthesis.</text>
</comment>
<dbReference type="GO" id="GO:0008360">
    <property type="term" value="P:regulation of cell shape"/>
    <property type="evidence" value="ECO:0007669"/>
    <property type="project" value="UniProtKB-KW"/>
</dbReference>
<dbReference type="PANTHER" id="PTHR21015:SF27">
    <property type="entry name" value="UDP-N-ACETYLGLUCOSAMINE--N-ACETYLMURAMYL-(PENTAPEPTIDE) PYROPHOSPHORYL-UNDECAPRENOL N-ACETYLGLUCOSAMINE TRANSFERASE"/>
    <property type="match status" value="1"/>
</dbReference>
<dbReference type="AlphaFoldDB" id="A0A081P959"/>
<dbReference type="eggNOG" id="COG0707">
    <property type="taxonomic scope" value="Bacteria"/>
</dbReference>
<keyword evidence="4 10" id="KW-0808">Transferase</keyword>
<evidence type="ECO:0000256" key="2">
    <source>
        <dbReference type="ARBA" id="ARBA00022618"/>
    </source>
</evidence>
<evidence type="ECO:0000256" key="4">
    <source>
        <dbReference type="ARBA" id="ARBA00022679"/>
    </source>
</evidence>
<keyword evidence="2 10" id="KW-0132">Cell division</keyword>
<keyword evidence="6 10" id="KW-0573">Peptidoglycan synthesis</keyword>
<keyword evidence="7 10" id="KW-0472">Membrane</keyword>
<dbReference type="InterPro" id="IPR004276">
    <property type="entry name" value="GlycoTrans_28_N"/>
</dbReference>
<reference evidence="13 14" key="1">
    <citation type="submission" date="2014-06" db="EMBL/GenBank/DDBJ databases">
        <title>Draft genome sequence of Paenibacillus sp. MSt1.</title>
        <authorList>
            <person name="Aw Y.K."/>
            <person name="Ong K.S."/>
            <person name="Gan H.M."/>
            <person name="Lee S.M."/>
        </authorList>
    </citation>
    <scope>NUCLEOTIDE SEQUENCE [LARGE SCALE GENOMIC DNA]</scope>
    <source>
        <strain evidence="13 14">MSt1</strain>
    </source>
</reference>
<dbReference type="CDD" id="cd03785">
    <property type="entry name" value="GT28_MurG"/>
    <property type="match status" value="1"/>
</dbReference>
<evidence type="ECO:0000256" key="8">
    <source>
        <dbReference type="ARBA" id="ARBA00023306"/>
    </source>
</evidence>
<comment type="caution">
    <text evidence="10">Lacks conserved residue(s) required for the propagation of feature annotation.</text>
</comment>
<gene>
    <name evidence="10" type="primary">murG</name>
    <name evidence="13" type="ORF">ET33_25490</name>
</gene>
<comment type="subcellular location">
    <subcellularLocation>
        <location evidence="10">Cell membrane</location>
        <topology evidence="10">Peripheral membrane protein</topology>
        <orientation evidence="10">Cytoplasmic side</orientation>
    </subcellularLocation>
</comment>
<accession>A0A081P959</accession>
<sequence>MKKIVFTGGGTAGHVTPNLAVMANLRQLGWDMEYIGSKDGIEREIIEHEGIPFHHIASGKLRRYFDAKNFKDPFKVLQGVGQAYRLLGKIKPHIVFSKGGFVTVPVIVASKLRGIPVISHESDYTPGLANKITMPLVSRICVTFPETLKYVRRDKAERTGLPIREQILGGKASRGLQMNDFHSQKPVLFIMGGSLGAQRINQTVRESLEALLERFQVIHICGKGNTDPSFDRIRGYRQYAYVKDELPDLLACADLVVSRAGSTSIFEFLALRKPMLLIPLTRQASRGDQILNAESFRGMGYGKVLFEEELNPESLISNLYGLSAEQDEIRQRMELNPYGNGTDHIVKLIETYCLPRA</sequence>
<feature type="binding site" evidence="10">
    <location>
        <begin position="11"/>
        <end position="13"/>
    </location>
    <ligand>
        <name>UDP-N-acetyl-alpha-D-glucosamine</name>
        <dbReference type="ChEBI" id="CHEBI:57705"/>
    </ligand>
</feature>
<evidence type="ECO:0000256" key="7">
    <source>
        <dbReference type="ARBA" id="ARBA00023136"/>
    </source>
</evidence>
<dbReference type="Proteomes" id="UP000028123">
    <property type="component" value="Unassembled WGS sequence"/>
</dbReference>
<comment type="similarity">
    <text evidence="10">Belongs to the glycosyltransferase 28 family. MurG subfamily.</text>
</comment>
<dbReference type="Gene3D" id="3.40.50.2000">
    <property type="entry name" value="Glycogen Phosphorylase B"/>
    <property type="match status" value="2"/>
</dbReference>
<comment type="catalytic activity">
    <reaction evidence="10">
        <text>di-trans,octa-cis-undecaprenyl diphospho-N-acetyl-alpha-D-muramoyl-L-alanyl-D-glutamyl-meso-2,6-diaminopimeloyl-D-alanyl-D-alanine + UDP-N-acetyl-alpha-D-glucosamine = di-trans,octa-cis-undecaprenyl diphospho-[N-acetyl-alpha-D-glucosaminyl-(1-&gt;4)]-N-acetyl-alpha-D-muramoyl-L-alanyl-D-glutamyl-meso-2,6-diaminopimeloyl-D-alanyl-D-alanine + UDP + H(+)</text>
        <dbReference type="Rhea" id="RHEA:31227"/>
        <dbReference type="ChEBI" id="CHEBI:15378"/>
        <dbReference type="ChEBI" id="CHEBI:57705"/>
        <dbReference type="ChEBI" id="CHEBI:58223"/>
        <dbReference type="ChEBI" id="CHEBI:61387"/>
        <dbReference type="ChEBI" id="CHEBI:61388"/>
        <dbReference type="EC" id="2.4.1.227"/>
    </reaction>
</comment>
<evidence type="ECO:0000256" key="1">
    <source>
        <dbReference type="ARBA" id="ARBA00022475"/>
    </source>
</evidence>
<dbReference type="UniPathway" id="UPA00219"/>
<dbReference type="GO" id="GO:0071555">
    <property type="term" value="P:cell wall organization"/>
    <property type="evidence" value="ECO:0007669"/>
    <property type="project" value="UniProtKB-KW"/>
</dbReference>
<evidence type="ECO:0000313" key="13">
    <source>
        <dbReference type="EMBL" id="KEQ27232.1"/>
    </source>
</evidence>
<dbReference type="InterPro" id="IPR007235">
    <property type="entry name" value="Glyco_trans_28_C"/>
</dbReference>
<dbReference type="PANTHER" id="PTHR21015">
    <property type="entry name" value="UDP-N-ACETYLGLUCOSAMINE--N-ACETYLMURAMYL-(PENTAPEPTIDE) PYROPHOSPHORYL-UNDECAPRENOL N-ACETYLGLUCOSAMINE TRANSFERASE 1"/>
    <property type="match status" value="1"/>
</dbReference>
<dbReference type="GO" id="GO:0005975">
    <property type="term" value="P:carbohydrate metabolic process"/>
    <property type="evidence" value="ECO:0007669"/>
    <property type="project" value="InterPro"/>
</dbReference>
<keyword evidence="8 10" id="KW-0131">Cell cycle</keyword>
<dbReference type="GO" id="GO:0051991">
    <property type="term" value="F:UDP-N-acetyl-D-glucosamine:N-acetylmuramoyl-L-alanyl-D-glutamyl-meso-2,6-diaminopimelyl-D-alanyl-D-alanine-diphosphoundecaprenol 4-beta-N-acetylglucosaminlytransferase activity"/>
    <property type="evidence" value="ECO:0007669"/>
    <property type="project" value="RHEA"/>
</dbReference>
<evidence type="ECO:0000256" key="3">
    <source>
        <dbReference type="ARBA" id="ARBA00022676"/>
    </source>
</evidence>
<dbReference type="EMBL" id="JNVM01000004">
    <property type="protein sequence ID" value="KEQ27232.1"/>
    <property type="molecule type" value="Genomic_DNA"/>
</dbReference>
<dbReference type="GO" id="GO:0050511">
    <property type="term" value="F:undecaprenyldiphospho-muramoylpentapeptide beta-N-acetylglucosaminyltransferase activity"/>
    <property type="evidence" value="ECO:0007669"/>
    <property type="project" value="UniProtKB-UniRule"/>
</dbReference>
<evidence type="ECO:0000256" key="9">
    <source>
        <dbReference type="ARBA" id="ARBA00023316"/>
    </source>
</evidence>
<dbReference type="GO" id="GO:0009252">
    <property type="term" value="P:peptidoglycan biosynthetic process"/>
    <property type="evidence" value="ECO:0007669"/>
    <property type="project" value="UniProtKB-UniRule"/>
</dbReference>
<evidence type="ECO:0000256" key="5">
    <source>
        <dbReference type="ARBA" id="ARBA00022960"/>
    </source>
</evidence>
<feature type="binding site" evidence="10">
    <location>
        <position position="164"/>
    </location>
    <ligand>
        <name>UDP-N-acetyl-alpha-D-glucosamine</name>
        <dbReference type="ChEBI" id="CHEBI:57705"/>
    </ligand>
</feature>
<comment type="caution">
    <text evidence="13">The sequence shown here is derived from an EMBL/GenBank/DDBJ whole genome shotgun (WGS) entry which is preliminary data.</text>
</comment>
<dbReference type="Pfam" id="PF03033">
    <property type="entry name" value="Glyco_transf_28"/>
    <property type="match status" value="1"/>
</dbReference>
<keyword evidence="9 10" id="KW-0961">Cell wall biogenesis/degradation</keyword>
<evidence type="ECO:0000256" key="10">
    <source>
        <dbReference type="HAMAP-Rule" id="MF_00033"/>
    </source>
</evidence>
<feature type="binding site" evidence="10">
    <location>
        <position position="289"/>
    </location>
    <ligand>
        <name>UDP-N-acetyl-alpha-D-glucosamine</name>
        <dbReference type="ChEBI" id="CHEBI:57705"/>
    </ligand>
</feature>
<evidence type="ECO:0000313" key="14">
    <source>
        <dbReference type="Proteomes" id="UP000028123"/>
    </source>
</evidence>
<name>A0A081P959_9BACL</name>
<feature type="binding site" evidence="10">
    <location>
        <position position="194"/>
    </location>
    <ligand>
        <name>UDP-N-acetyl-alpha-D-glucosamine</name>
        <dbReference type="ChEBI" id="CHEBI:57705"/>
    </ligand>
</feature>
<keyword evidence="5 10" id="KW-0133">Cell shape</keyword>
<proteinExistence type="inferred from homology"/>
<dbReference type="NCBIfam" id="TIGR01133">
    <property type="entry name" value="murG"/>
    <property type="match status" value="1"/>
</dbReference>
<organism evidence="13 14">
    <name type="scientific">Paenibacillus tyrfis</name>
    <dbReference type="NCBI Taxonomy" id="1501230"/>
    <lineage>
        <taxon>Bacteria</taxon>
        <taxon>Bacillati</taxon>
        <taxon>Bacillota</taxon>
        <taxon>Bacilli</taxon>
        <taxon>Bacillales</taxon>
        <taxon>Paenibacillaceae</taxon>
        <taxon>Paenibacillus</taxon>
    </lineage>
</organism>
<protein>
    <recommendedName>
        <fullName evidence="10">UDP-N-acetylglucosamine--N-acetylmuramyl-(pentapeptide) pyrophosphoryl-undecaprenol N-acetylglucosamine transferase</fullName>
        <ecNumber evidence="10">2.4.1.227</ecNumber>
    </recommendedName>
    <alternativeName>
        <fullName evidence="10">Undecaprenyl-PP-MurNAc-pentapeptide-UDPGlcNAc GlcNAc transferase</fullName>
    </alternativeName>
</protein>
<evidence type="ECO:0000256" key="6">
    <source>
        <dbReference type="ARBA" id="ARBA00022984"/>
    </source>
</evidence>
<comment type="function">
    <text evidence="10">Cell wall formation. Catalyzes the transfer of a GlcNAc subunit on undecaprenyl-pyrophosphoryl-MurNAc-pentapeptide (lipid intermediate I) to form undecaprenyl-pyrophosphoryl-MurNAc-(pentapeptide)GlcNAc (lipid intermediate II).</text>
</comment>
<feature type="domain" description="Glycosyltransferase family 28 N-terminal" evidence="11">
    <location>
        <begin position="4"/>
        <end position="140"/>
    </location>
</feature>
<dbReference type="SUPFAM" id="SSF53756">
    <property type="entry name" value="UDP-Glycosyltransferase/glycogen phosphorylase"/>
    <property type="match status" value="1"/>
</dbReference>
<evidence type="ECO:0000259" key="11">
    <source>
        <dbReference type="Pfam" id="PF03033"/>
    </source>
</evidence>
<dbReference type="OrthoDB" id="9808936at2"/>
<dbReference type="HAMAP" id="MF_00033">
    <property type="entry name" value="MurG"/>
    <property type="match status" value="1"/>
</dbReference>
<feature type="domain" description="Glycosyl transferase family 28 C-terminal" evidence="12">
    <location>
        <begin position="187"/>
        <end position="333"/>
    </location>
</feature>